<dbReference type="Gene3D" id="1.10.132.80">
    <property type="match status" value="1"/>
</dbReference>
<evidence type="ECO:0000256" key="1">
    <source>
        <dbReference type="SAM" id="MobiDB-lite"/>
    </source>
</evidence>
<name>A0A6J5NR44_9CAUD</name>
<feature type="region of interest" description="Disordered" evidence="1">
    <location>
        <begin position="1"/>
        <end position="33"/>
    </location>
</feature>
<dbReference type="InterPro" id="IPR032066">
    <property type="entry name" value="GP3_package"/>
</dbReference>
<organism evidence="2">
    <name type="scientific">uncultured Caudovirales phage</name>
    <dbReference type="NCBI Taxonomy" id="2100421"/>
    <lineage>
        <taxon>Viruses</taxon>
        <taxon>Duplodnaviria</taxon>
        <taxon>Heunggongvirae</taxon>
        <taxon>Uroviricota</taxon>
        <taxon>Caudoviricetes</taxon>
        <taxon>Peduoviridae</taxon>
        <taxon>Maltschvirus</taxon>
        <taxon>Maltschvirus maltsch</taxon>
    </lineage>
</organism>
<feature type="compositionally biased region" description="Basic and acidic residues" evidence="1">
    <location>
        <begin position="13"/>
        <end position="24"/>
    </location>
</feature>
<sequence length="180" mass="19832">MTVDAPVKRRGRPPKDKPTPDAPERPNLGGRPSKYRDEFVVMLLEYFGQPPLKTILTQDKEGNTVEKTVPALFPTLSRFAANIGVTTETLHDWATAKTPEGDLRNPTFSYAYKKAKDLQQANLVEGTLAGAYNSTFAIFTAKNVLGWRDKVEQEITGKDGAPLAGIQVMFVNPDANNPEN</sequence>
<evidence type="ECO:0000313" key="2">
    <source>
        <dbReference type="EMBL" id="CAB4161353.1"/>
    </source>
</evidence>
<proteinExistence type="predicted"/>
<reference evidence="2" key="1">
    <citation type="submission" date="2020-04" db="EMBL/GenBank/DDBJ databases">
        <authorList>
            <person name="Chiriac C."/>
            <person name="Salcher M."/>
            <person name="Ghai R."/>
            <person name="Kavagutti S V."/>
        </authorList>
    </citation>
    <scope>NUCLEOTIDE SEQUENCE</scope>
</reference>
<protein>
    <submittedName>
        <fullName evidence="2">DNA-packaging protein gp3</fullName>
    </submittedName>
</protein>
<dbReference type="Pfam" id="PF16677">
    <property type="entry name" value="GP3_package"/>
    <property type="match status" value="1"/>
</dbReference>
<dbReference type="EMBL" id="LR796699">
    <property type="protein sequence ID" value="CAB4161353.1"/>
    <property type="molecule type" value="Genomic_DNA"/>
</dbReference>
<gene>
    <name evidence="2" type="ORF">UFOVP766_45</name>
</gene>
<accession>A0A6J5NR44</accession>